<dbReference type="EMBL" id="QYTW02000001">
    <property type="protein sequence ID" value="RST61660.1"/>
    <property type="molecule type" value="Genomic_DNA"/>
</dbReference>
<protein>
    <submittedName>
        <fullName evidence="4">GNAT family N-acetyltransferase</fullName>
    </submittedName>
</protein>
<dbReference type="Proteomes" id="UP000287296">
    <property type="component" value="Unassembled WGS sequence"/>
</dbReference>
<comment type="caution">
    <text evidence="4">The sequence shown here is derived from an EMBL/GenBank/DDBJ whole genome shotgun (WGS) entry which is preliminary data.</text>
</comment>
<feature type="domain" description="N-acetyltransferase" evidence="3">
    <location>
        <begin position="1"/>
        <end position="149"/>
    </location>
</feature>
<reference evidence="4 5" key="1">
    <citation type="submission" date="2018-12" db="EMBL/GenBank/DDBJ databases">
        <authorList>
            <person name="Sun L."/>
            <person name="Chen Z."/>
        </authorList>
    </citation>
    <scope>NUCLEOTIDE SEQUENCE [LARGE SCALE GENOMIC DNA]</scope>
    <source>
        <strain evidence="4 5">LMG 29736</strain>
    </source>
</reference>
<dbReference type="GO" id="GO:0016747">
    <property type="term" value="F:acyltransferase activity, transferring groups other than amino-acyl groups"/>
    <property type="evidence" value="ECO:0007669"/>
    <property type="project" value="InterPro"/>
</dbReference>
<dbReference type="OrthoDB" id="156739at2"/>
<evidence type="ECO:0000313" key="5">
    <source>
        <dbReference type="Proteomes" id="UP000287296"/>
    </source>
</evidence>
<dbReference type="Gene3D" id="3.40.630.30">
    <property type="match status" value="1"/>
</dbReference>
<gene>
    <name evidence="4" type="ORF">D5F11_001920</name>
</gene>
<dbReference type="PANTHER" id="PTHR43420">
    <property type="entry name" value="ACETYLTRANSFERASE"/>
    <property type="match status" value="1"/>
</dbReference>
<accession>A0A429XDY9</accession>
<dbReference type="CDD" id="cd04301">
    <property type="entry name" value="NAT_SF"/>
    <property type="match status" value="1"/>
</dbReference>
<dbReference type="AlphaFoldDB" id="A0A429XDY9"/>
<organism evidence="4 5">
    <name type="scientific">Siminovitchia terrae</name>
    <name type="common">Bacillus terrae</name>
    <dbReference type="NCBI Taxonomy" id="1914933"/>
    <lineage>
        <taxon>Bacteria</taxon>
        <taxon>Bacillati</taxon>
        <taxon>Bacillota</taxon>
        <taxon>Bacilli</taxon>
        <taxon>Bacillales</taxon>
        <taxon>Bacillaceae</taxon>
        <taxon>Siminovitchia</taxon>
    </lineage>
</organism>
<evidence type="ECO:0000313" key="4">
    <source>
        <dbReference type="EMBL" id="RST61660.1"/>
    </source>
</evidence>
<dbReference type="Pfam" id="PF00583">
    <property type="entry name" value="Acetyltransf_1"/>
    <property type="match status" value="1"/>
</dbReference>
<keyword evidence="1 4" id="KW-0808">Transferase</keyword>
<sequence length="149" mass="17140">MTVRKSTHRETQKILDFSLQVLKEATMGHVKPKKEKASEMVSPFLDGGGFYLVYIENNEVQGWIGVGETVDYHTDEIVGVIPEIYVLPQYRKRGIAEKLCNEAFKHLEEEGFKRVQLNVFEGNQAKHLYQKLGFQEKVTLMEKQLGSYS</sequence>
<dbReference type="InterPro" id="IPR050680">
    <property type="entry name" value="YpeA/RimI_acetyltransf"/>
</dbReference>
<dbReference type="PROSITE" id="PS51186">
    <property type="entry name" value="GNAT"/>
    <property type="match status" value="1"/>
</dbReference>
<dbReference type="InterPro" id="IPR000182">
    <property type="entry name" value="GNAT_dom"/>
</dbReference>
<evidence type="ECO:0000256" key="2">
    <source>
        <dbReference type="ARBA" id="ARBA00023315"/>
    </source>
</evidence>
<evidence type="ECO:0000259" key="3">
    <source>
        <dbReference type="PROSITE" id="PS51186"/>
    </source>
</evidence>
<dbReference type="InterPro" id="IPR016181">
    <property type="entry name" value="Acyl_CoA_acyltransferase"/>
</dbReference>
<dbReference type="RefSeq" id="WP_120115746.1">
    <property type="nucleotide sequence ID" value="NZ_QYTW02000001.1"/>
</dbReference>
<evidence type="ECO:0000256" key="1">
    <source>
        <dbReference type="ARBA" id="ARBA00022679"/>
    </source>
</evidence>
<name>A0A429XDY9_SIMTE</name>
<proteinExistence type="predicted"/>
<dbReference type="SUPFAM" id="SSF55729">
    <property type="entry name" value="Acyl-CoA N-acyltransferases (Nat)"/>
    <property type="match status" value="1"/>
</dbReference>
<keyword evidence="2" id="KW-0012">Acyltransferase</keyword>
<dbReference type="PANTHER" id="PTHR43420:SF44">
    <property type="entry name" value="ACETYLTRANSFERASE YPEA"/>
    <property type="match status" value="1"/>
</dbReference>